<name>A0ABT8W820_9FLAO</name>
<keyword evidence="3" id="KW-1185">Reference proteome</keyword>
<evidence type="ECO:0000313" key="3">
    <source>
        <dbReference type="Proteomes" id="UP001176883"/>
    </source>
</evidence>
<accession>A0ABT8W820</accession>
<dbReference type="RefSeq" id="WP_303276971.1">
    <property type="nucleotide sequence ID" value="NZ_JAUOEK010000068.1"/>
</dbReference>
<keyword evidence="1" id="KW-1133">Transmembrane helix</keyword>
<sequence length="232" mass="26137">MNINHFWVRVMGLSGILGGLILFAGDMLLYYDPINTSLNQNMGNASDLRIITSGVSALFGTWFYIIGMGQVYYAFKPTNTISKNIVMASFASILIAFGIVHGAFIAIATSAKLATEYNLDMKSTISLALETNNIMRLFVYPIFAILSFVFITQVWKKRTSYSSEDCIKKGLGQLLSYVYHEEQTFDNYKGLKKKIVICGKPKAKPNDLKFINYINNSLKVKFEYLSIEDITF</sequence>
<evidence type="ECO:0000256" key="1">
    <source>
        <dbReference type="SAM" id="Phobius"/>
    </source>
</evidence>
<organism evidence="2 3">
    <name type="scientific">Flavivirga aquimarina</name>
    <dbReference type="NCBI Taxonomy" id="2027862"/>
    <lineage>
        <taxon>Bacteria</taxon>
        <taxon>Pseudomonadati</taxon>
        <taxon>Bacteroidota</taxon>
        <taxon>Flavobacteriia</taxon>
        <taxon>Flavobacteriales</taxon>
        <taxon>Flavobacteriaceae</taxon>
        <taxon>Flavivirga</taxon>
    </lineage>
</organism>
<feature type="transmembrane region" description="Helical" evidence="1">
    <location>
        <begin position="134"/>
        <end position="155"/>
    </location>
</feature>
<evidence type="ECO:0000313" key="2">
    <source>
        <dbReference type="EMBL" id="MDO5969283.1"/>
    </source>
</evidence>
<comment type="caution">
    <text evidence="2">The sequence shown here is derived from an EMBL/GenBank/DDBJ whole genome shotgun (WGS) entry which is preliminary data.</text>
</comment>
<feature type="transmembrane region" description="Helical" evidence="1">
    <location>
        <begin position="85"/>
        <end position="114"/>
    </location>
</feature>
<keyword evidence="1" id="KW-0472">Membrane</keyword>
<keyword evidence="1" id="KW-0812">Transmembrane</keyword>
<dbReference type="EMBL" id="JAUOEK010000068">
    <property type="protein sequence ID" value="MDO5969283.1"/>
    <property type="molecule type" value="Genomic_DNA"/>
</dbReference>
<protein>
    <submittedName>
        <fullName evidence="2">Uncharacterized protein</fullName>
    </submittedName>
</protein>
<dbReference type="Proteomes" id="UP001176883">
    <property type="component" value="Unassembled WGS sequence"/>
</dbReference>
<proteinExistence type="predicted"/>
<dbReference type="Pfam" id="PF20599">
    <property type="entry name" value="DUF6796"/>
    <property type="match status" value="1"/>
</dbReference>
<feature type="transmembrane region" description="Helical" evidence="1">
    <location>
        <begin position="50"/>
        <end position="73"/>
    </location>
</feature>
<feature type="transmembrane region" description="Helical" evidence="1">
    <location>
        <begin position="7"/>
        <end position="30"/>
    </location>
</feature>
<reference evidence="2" key="1">
    <citation type="submission" date="2023-07" db="EMBL/GenBank/DDBJ databases">
        <title>Two novel species in the genus Flavivirga.</title>
        <authorList>
            <person name="Kwon K."/>
        </authorList>
    </citation>
    <scope>NUCLEOTIDE SEQUENCE</scope>
    <source>
        <strain evidence="2">KCTC 52353</strain>
    </source>
</reference>
<gene>
    <name evidence="2" type="ORF">Q4Q35_05635</name>
</gene>
<dbReference type="InterPro" id="IPR046475">
    <property type="entry name" value="DUF6796"/>
</dbReference>